<proteinExistence type="predicted"/>
<evidence type="ECO:0000313" key="1">
    <source>
        <dbReference type="EMBL" id="MPN07470.1"/>
    </source>
</evidence>
<sequence length="58" mass="6774">MLIFIIALGKYEPSKIASIIKKLKINSIVYEYAVKRIIELMDERIIDESKFSNVLKMI</sequence>
<comment type="caution">
    <text evidence="1">The sequence shown here is derived from an EMBL/GenBank/DDBJ whole genome shotgun (WGS) entry which is preliminary data.</text>
</comment>
<gene>
    <name evidence="1" type="ORF">SDC9_154740</name>
</gene>
<dbReference type="EMBL" id="VSSQ01053439">
    <property type="protein sequence ID" value="MPN07470.1"/>
    <property type="molecule type" value="Genomic_DNA"/>
</dbReference>
<organism evidence="1">
    <name type="scientific">bioreactor metagenome</name>
    <dbReference type="NCBI Taxonomy" id="1076179"/>
    <lineage>
        <taxon>unclassified sequences</taxon>
        <taxon>metagenomes</taxon>
        <taxon>ecological metagenomes</taxon>
    </lineage>
</organism>
<reference evidence="1" key="1">
    <citation type="submission" date="2019-08" db="EMBL/GenBank/DDBJ databases">
        <authorList>
            <person name="Kucharzyk K."/>
            <person name="Murdoch R.W."/>
            <person name="Higgins S."/>
            <person name="Loffler F."/>
        </authorList>
    </citation>
    <scope>NUCLEOTIDE SEQUENCE</scope>
</reference>
<accession>A0A645F141</accession>
<name>A0A645F141_9ZZZZ</name>
<dbReference type="AlphaFoldDB" id="A0A645F141"/>
<protein>
    <submittedName>
        <fullName evidence="1">Uncharacterized protein</fullName>
    </submittedName>
</protein>